<feature type="region of interest" description="Disordered" evidence="1">
    <location>
        <begin position="132"/>
        <end position="221"/>
    </location>
</feature>
<dbReference type="AlphaFoldDB" id="A0A4Y7SJY0"/>
<feature type="compositionally biased region" description="Acidic residues" evidence="1">
    <location>
        <begin position="175"/>
        <end position="195"/>
    </location>
</feature>
<evidence type="ECO:0000256" key="1">
    <source>
        <dbReference type="SAM" id="MobiDB-lite"/>
    </source>
</evidence>
<comment type="caution">
    <text evidence="3">The sequence shown here is derived from an EMBL/GenBank/DDBJ whole genome shotgun (WGS) entry which is preliminary data.</text>
</comment>
<reference evidence="3 4" key="1">
    <citation type="journal article" date="2019" name="Nat. Ecol. Evol.">
        <title>Megaphylogeny resolves global patterns of mushroom evolution.</title>
        <authorList>
            <person name="Varga T."/>
            <person name="Krizsan K."/>
            <person name="Foldi C."/>
            <person name="Dima B."/>
            <person name="Sanchez-Garcia M."/>
            <person name="Sanchez-Ramirez S."/>
            <person name="Szollosi G.J."/>
            <person name="Szarkandi J.G."/>
            <person name="Papp V."/>
            <person name="Albert L."/>
            <person name="Andreopoulos W."/>
            <person name="Angelini C."/>
            <person name="Antonin V."/>
            <person name="Barry K.W."/>
            <person name="Bougher N.L."/>
            <person name="Buchanan P."/>
            <person name="Buyck B."/>
            <person name="Bense V."/>
            <person name="Catcheside P."/>
            <person name="Chovatia M."/>
            <person name="Cooper J."/>
            <person name="Damon W."/>
            <person name="Desjardin D."/>
            <person name="Finy P."/>
            <person name="Geml J."/>
            <person name="Haridas S."/>
            <person name="Hughes K."/>
            <person name="Justo A."/>
            <person name="Karasinski D."/>
            <person name="Kautmanova I."/>
            <person name="Kiss B."/>
            <person name="Kocsube S."/>
            <person name="Kotiranta H."/>
            <person name="LaButti K.M."/>
            <person name="Lechner B.E."/>
            <person name="Liimatainen K."/>
            <person name="Lipzen A."/>
            <person name="Lukacs Z."/>
            <person name="Mihaltcheva S."/>
            <person name="Morgado L.N."/>
            <person name="Niskanen T."/>
            <person name="Noordeloos M.E."/>
            <person name="Ohm R.A."/>
            <person name="Ortiz-Santana B."/>
            <person name="Ovrebo C."/>
            <person name="Racz N."/>
            <person name="Riley R."/>
            <person name="Savchenko A."/>
            <person name="Shiryaev A."/>
            <person name="Soop K."/>
            <person name="Spirin V."/>
            <person name="Szebenyi C."/>
            <person name="Tomsovsky M."/>
            <person name="Tulloss R.E."/>
            <person name="Uehling J."/>
            <person name="Grigoriev I.V."/>
            <person name="Vagvolgyi C."/>
            <person name="Papp T."/>
            <person name="Martin F.M."/>
            <person name="Miettinen O."/>
            <person name="Hibbett D.S."/>
            <person name="Nagy L.G."/>
        </authorList>
    </citation>
    <scope>NUCLEOTIDE SEQUENCE [LARGE SCALE GENOMIC DNA]</scope>
    <source>
        <strain evidence="3 4">FP101781</strain>
    </source>
</reference>
<organism evidence="3 4">
    <name type="scientific">Coprinellus micaceus</name>
    <name type="common">Glistening ink-cap mushroom</name>
    <name type="synonym">Coprinus micaceus</name>
    <dbReference type="NCBI Taxonomy" id="71717"/>
    <lineage>
        <taxon>Eukaryota</taxon>
        <taxon>Fungi</taxon>
        <taxon>Dikarya</taxon>
        <taxon>Basidiomycota</taxon>
        <taxon>Agaricomycotina</taxon>
        <taxon>Agaricomycetes</taxon>
        <taxon>Agaricomycetidae</taxon>
        <taxon>Agaricales</taxon>
        <taxon>Agaricineae</taxon>
        <taxon>Psathyrellaceae</taxon>
        <taxon>Coprinellus</taxon>
    </lineage>
</organism>
<evidence type="ECO:0000313" key="4">
    <source>
        <dbReference type="Proteomes" id="UP000298030"/>
    </source>
</evidence>
<proteinExistence type="predicted"/>
<protein>
    <submittedName>
        <fullName evidence="3">Uncharacterized protein</fullName>
    </submittedName>
</protein>
<feature type="compositionally biased region" description="Polar residues" evidence="1">
    <location>
        <begin position="137"/>
        <end position="158"/>
    </location>
</feature>
<evidence type="ECO:0000313" key="3">
    <source>
        <dbReference type="EMBL" id="TEB22173.1"/>
    </source>
</evidence>
<keyword evidence="2" id="KW-1133">Transmembrane helix</keyword>
<feature type="transmembrane region" description="Helical" evidence="2">
    <location>
        <begin position="6"/>
        <end position="28"/>
    </location>
</feature>
<accession>A0A4Y7SJY0</accession>
<keyword evidence="4" id="KW-1185">Reference proteome</keyword>
<keyword evidence="2" id="KW-0812">Transmembrane</keyword>
<feature type="transmembrane region" description="Helical" evidence="2">
    <location>
        <begin position="49"/>
        <end position="74"/>
    </location>
</feature>
<evidence type="ECO:0000256" key="2">
    <source>
        <dbReference type="SAM" id="Phobius"/>
    </source>
</evidence>
<feature type="compositionally biased region" description="Basic and acidic residues" evidence="1">
    <location>
        <begin position="161"/>
        <end position="171"/>
    </location>
</feature>
<sequence>MVQSNFNVRGALAATMLFYEVTAWLLAVRRAWRTVREDVKFWDNPKQSLNYIIFSQGLIYISAVFLLSVCSLALNFEVNVIFSRLLNSVKVPLSGLLTARFLIELRKWERSRTRFDSKNSLPSYDPTVSANIHFANRPNSNASPQRPGATTGNGTSVIQELGRDIGPKPRSMESLLEEQGEGGELEVQLEEEEEERAVRKGKARESWDDEVIETSYAEAEG</sequence>
<dbReference type="Proteomes" id="UP000298030">
    <property type="component" value="Unassembled WGS sequence"/>
</dbReference>
<name>A0A4Y7SJY0_COPMI</name>
<dbReference type="EMBL" id="QPFP01000096">
    <property type="protein sequence ID" value="TEB22173.1"/>
    <property type="molecule type" value="Genomic_DNA"/>
</dbReference>
<feature type="transmembrane region" description="Helical" evidence="2">
    <location>
        <begin position="80"/>
        <end position="103"/>
    </location>
</feature>
<dbReference type="OrthoDB" id="3267855at2759"/>
<gene>
    <name evidence="3" type="ORF">FA13DRAFT_1522574</name>
</gene>
<keyword evidence="2" id="KW-0472">Membrane</keyword>